<proteinExistence type="predicted"/>
<dbReference type="InterPro" id="IPR007630">
    <property type="entry name" value="RNA_pol_sigma70_r4"/>
</dbReference>
<dbReference type="InterPro" id="IPR013324">
    <property type="entry name" value="RNA_pol_sigma_r3/r4-like"/>
</dbReference>
<dbReference type="Gene3D" id="1.10.10.10">
    <property type="entry name" value="Winged helix-like DNA-binding domain superfamily/Winged helix DNA-binding domain"/>
    <property type="match status" value="1"/>
</dbReference>
<keyword evidence="3" id="KW-1185">Reference proteome</keyword>
<feature type="domain" description="RNA polymerase sigma-70 region 4" evidence="1">
    <location>
        <begin position="241"/>
        <end position="269"/>
    </location>
</feature>
<dbReference type="Gene3D" id="1.10.10.60">
    <property type="entry name" value="Homeodomain-like"/>
    <property type="match status" value="1"/>
</dbReference>
<gene>
    <name evidence="2" type="ORF">P4B07_14905</name>
</gene>
<evidence type="ECO:0000313" key="2">
    <source>
        <dbReference type="EMBL" id="WFP89841.1"/>
    </source>
</evidence>
<reference evidence="2 3" key="1">
    <citation type="submission" date="2023-03" db="EMBL/GenBank/DDBJ databases">
        <title>Comparative genome and transcriptome analysis combination mining strategies for increasing vitamin B12 production of Ensifer adhaerens strain.</title>
        <authorList>
            <person name="Yongheng L."/>
        </authorList>
    </citation>
    <scope>NUCLEOTIDE SEQUENCE [LARGE SCALE GENOMIC DNA]</scope>
    <source>
        <strain evidence="2 3">Casida A-T305</strain>
    </source>
</reference>
<evidence type="ECO:0000259" key="1">
    <source>
        <dbReference type="Pfam" id="PF04545"/>
    </source>
</evidence>
<dbReference type="EMBL" id="CP121308">
    <property type="protein sequence ID" value="WFP89841.1"/>
    <property type="molecule type" value="Genomic_DNA"/>
</dbReference>
<organism evidence="2 3">
    <name type="scientific">Ensifer adhaerens</name>
    <name type="common">Sinorhizobium morelense</name>
    <dbReference type="NCBI Taxonomy" id="106592"/>
    <lineage>
        <taxon>Bacteria</taxon>
        <taxon>Pseudomonadati</taxon>
        <taxon>Pseudomonadota</taxon>
        <taxon>Alphaproteobacteria</taxon>
        <taxon>Hyphomicrobiales</taxon>
        <taxon>Rhizobiaceae</taxon>
        <taxon>Sinorhizobium/Ensifer group</taxon>
        <taxon>Ensifer</taxon>
    </lineage>
</organism>
<name>A0ABY8HCL2_ENSAD</name>
<dbReference type="InterPro" id="IPR036388">
    <property type="entry name" value="WH-like_DNA-bd_sf"/>
</dbReference>
<sequence>MTYREANTEIALVPRRVVKRDLVAGVPRTAMPEYKIWSGMLARCYNDSVASYKRYGGRGITVCDRWRDDFKNFFDDLGPRPSSKHSIDRIDNDGPYEPGNCRWATSVEQAKNKSKGDKGSGYYWTDEDLETLKRMWGLFYSTAEIASVIGRTESTIRLRAFKLGLTRDASTTRLINKNKELAHVLREKGMDAFITAIATKQKQRDASEKTEAAKVAADRSSAIAEIMSLDLQRSEKMKRLRGQGVNLSEIGRMFWLTRERVRQIESKGWAKENKTGMGRKINKTNPEIRSRKIDRLCRAWNKASREARLMFITAAPLFLAENLSLEDVEDVCASKETA</sequence>
<evidence type="ECO:0000313" key="3">
    <source>
        <dbReference type="Proteomes" id="UP001214094"/>
    </source>
</evidence>
<protein>
    <submittedName>
        <fullName evidence="2">Sigma factor-like helix-turn-helix DNA-binding protein</fullName>
    </submittedName>
</protein>
<dbReference type="GeneID" id="29518630"/>
<dbReference type="Pfam" id="PF04545">
    <property type="entry name" value="Sigma70_r4"/>
    <property type="match status" value="1"/>
</dbReference>
<dbReference type="RefSeq" id="WP_051659735.1">
    <property type="nucleotide sequence ID" value="NZ_CP015880.1"/>
</dbReference>
<accession>A0ABY8HCL2</accession>
<dbReference type="Proteomes" id="UP001214094">
    <property type="component" value="Chromosome"/>
</dbReference>
<dbReference type="SUPFAM" id="SSF88659">
    <property type="entry name" value="Sigma3 and sigma4 domains of RNA polymerase sigma factors"/>
    <property type="match status" value="1"/>
</dbReference>